<dbReference type="PANTHER" id="PTHR30435:SF19">
    <property type="entry name" value="FLAGELLAR BASAL-BODY ROD PROTEIN FLGG"/>
    <property type="match status" value="1"/>
</dbReference>
<feature type="domain" description="Flagellar basal-body/hook protein C-terminal" evidence="11">
    <location>
        <begin position="216"/>
        <end position="259"/>
    </location>
</feature>
<organism evidence="13 14">
    <name type="scientific">Stenotrophobium rhamnosiphilum</name>
    <dbReference type="NCBI Taxonomy" id="2029166"/>
    <lineage>
        <taxon>Bacteria</taxon>
        <taxon>Pseudomonadati</taxon>
        <taxon>Pseudomonadota</taxon>
        <taxon>Gammaproteobacteria</taxon>
        <taxon>Nevskiales</taxon>
        <taxon>Nevskiaceae</taxon>
        <taxon>Stenotrophobium</taxon>
    </lineage>
</organism>
<comment type="caution">
    <text evidence="13">The sequence shown here is derived from an EMBL/GenBank/DDBJ whole genome shotgun (WGS) entry which is preliminary data.</text>
</comment>
<evidence type="ECO:0000259" key="10">
    <source>
        <dbReference type="Pfam" id="PF00460"/>
    </source>
</evidence>
<dbReference type="AlphaFoldDB" id="A0A2T5MDF8"/>
<comment type="subunit">
    <text evidence="5 8">The basal body constitutes a major portion of the flagellar organelle and consists of four rings (L,P,S, and M) mounted on a central rod. The rod consists of about 26 subunits of FlgG in the distal portion, and FlgB, FlgC and FlgF are thought to build up the proximal portion of the rod with about 6 subunits each.</text>
</comment>
<keyword evidence="4 8" id="KW-0975">Bacterial flagellum</keyword>
<dbReference type="Pfam" id="PF00460">
    <property type="entry name" value="Flg_bb_rod"/>
    <property type="match status" value="1"/>
</dbReference>
<dbReference type="InterPro" id="IPR053967">
    <property type="entry name" value="LlgE_F_G-like_D1"/>
</dbReference>
<dbReference type="NCBIfam" id="TIGR02488">
    <property type="entry name" value="flgG_G_neg"/>
    <property type="match status" value="1"/>
</dbReference>
<evidence type="ECO:0000259" key="12">
    <source>
        <dbReference type="Pfam" id="PF22692"/>
    </source>
</evidence>
<dbReference type="Proteomes" id="UP000244248">
    <property type="component" value="Unassembled WGS sequence"/>
</dbReference>
<evidence type="ECO:0000313" key="13">
    <source>
        <dbReference type="EMBL" id="PTU30602.1"/>
    </source>
</evidence>
<keyword evidence="14" id="KW-1185">Reference proteome</keyword>
<dbReference type="Pfam" id="PF22692">
    <property type="entry name" value="LlgE_F_G_D1"/>
    <property type="match status" value="1"/>
</dbReference>
<keyword evidence="13" id="KW-0282">Flagellum</keyword>
<dbReference type="InterPro" id="IPR019776">
    <property type="entry name" value="Flagellar_basal_body_rod_CS"/>
</dbReference>
<comment type="similarity">
    <text evidence="2 8">Belongs to the flagella basal body rod proteins family.</text>
</comment>
<dbReference type="PANTHER" id="PTHR30435">
    <property type="entry name" value="FLAGELLAR PROTEIN"/>
    <property type="match status" value="1"/>
</dbReference>
<evidence type="ECO:0000256" key="1">
    <source>
        <dbReference type="ARBA" id="ARBA00004117"/>
    </source>
</evidence>
<dbReference type="NCBIfam" id="TIGR03506">
    <property type="entry name" value="FlgEFG_subfam"/>
    <property type="match status" value="2"/>
</dbReference>
<comment type="subcellular location">
    <subcellularLocation>
        <location evidence="1 8">Bacterial flagellum basal body</location>
    </subcellularLocation>
</comment>
<dbReference type="InterPro" id="IPR020013">
    <property type="entry name" value="Flagellar_FlgE/F/G"/>
</dbReference>
<evidence type="ECO:0000256" key="5">
    <source>
        <dbReference type="ARBA" id="ARBA00025933"/>
    </source>
</evidence>
<dbReference type="GO" id="GO:0071978">
    <property type="term" value="P:bacterial-type flagellum-dependent swarming motility"/>
    <property type="evidence" value="ECO:0007669"/>
    <property type="project" value="TreeGrafter"/>
</dbReference>
<dbReference type="EMBL" id="QANS01000005">
    <property type="protein sequence ID" value="PTU30602.1"/>
    <property type="molecule type" value="Genomic_DNA"/>
</dbReference>
<evidence type="ECO:0000256" key="6">
    <source>
        <dbReference type="ARBA" id="ARBA00032912"/>
    </source>
</evidence>
<dbReference type="PROSITE" id="PS00588">
    <property type="entry name" value="FLAGELLA_BB_ROD"/>
    <property type="match status" value="1"/>
</dbReference>
<feature type="domain" description="Flagellar hook protein FlgE/F/G-like D1" evidence="12">
    <location>
        <begin position="96"/>
        <end position="159"/>
    </location>
</feature>
<evidence type="ECO:0000313" key="14">
    <source>
        <dbReference type="Proteomes" id="UP000244248"/>
    </source>
</evidence>
<evidence type="ECO:0000256" key="4">
    <source>
        <dbReference type="ARBA" id="ARBA00023143"/>
    </source>
</evidence>
<keyword evidence="13" id="KW-0966">Cell projection</keyword>
<feature type="domain" description="Flagellar basal body rod protein N-terminal" evidence="10">
    <location>
        <begin position="7"/>
        <end position="35"/>
    </location>
</feature>
<dbReference type="GO" id="GO:0009426">
    <property type="term" value="C:bacterial-type flagellum basal body, distal rod"/>
    <property type="evidence" value="ECO:0007669"/>
    <property type="project" value="UniProtKB-UniRule"/>
</dbReference>
<proteinExistence type="inferred from homology"/>
<dbReference type="OrthoDB" id="9804559at2"/>
<evidence type="ECO:0000256" key="2">
    <source>
        <dbReference type="ARBA" id="ARBA00009677"/>
    </source>
</evidence>
<dbReference type="InterPro" id="IPR010930">
    <property type="entry name" value="Flg_bb/hook_C_dom"/>
</dbReference>
<sequence>MNQALWIAKTGLDAQQTRMSVVSNNLANVNTTGFKKGRAAFEDLLYQNVRQAGAQTSQQTQAPTGLNLGTGVRVIATEKMFQQGNLLQTGNSLDLAVNGRGFFQIQQPDGTVAYTRDGSFKLSNQGQLVTSSGYLLQPGVTVPQGAQSISIGNDGVVTVQLAGQASPQQVGTLTTSDFINPAGLQAKGENLYVETAASGPPQTGTPGLNGLGTLSQGSLESSNVNIVEEMVNMIETQRAYEINSKAIQTTDSMLQYVSNNL</sequence>
<dbReference type="InterPro" id="IPR001444">
    <property type="entry name" value="Flag_bb_rod_N"/>
</dbReference>
<evidence type="ECO:0000256" key="9">
    <source>
        <dbReference type="SAM" id="MobiDB-lite"/>
    </source>
</evidence>
<feature type="region of interest" description="Disordered" evidence="9">
    <location>
        <begin position="195"/>
        <end position="214"/>
    </location>
</feature>
<evidence type="ECO:0000259" key="11">
    <source>
        <dbReference type="Pfam" id="PF06429"/>
    </source>
</evidence>
<accession>A0A2T5MDF8</accession>
<dbReference type="Pfam" id="PF06429">
    <property type="entry name" value="Flg_bbr_C"/>
    <property type="match status" value="1"/>
</dbReference>
<name>A0A2T5MDF8_9GAMM</name>
<gene>
    <name evidence="13" type="primary">flgG</name>
    <name evidence="13" type="ORF">CJD38_13945</name>
</gene>
<protein>
    <recommendedName>
        <fullName evidence="3 7">Flagellar basal-body rod protein FlgG</fullName>
    </recommendedName>
    <alternativeName>
        <fullName evidence="6 8">Distal rod protein</fullName>
    </alternativeName>
</protein>
<keyword evidence="13" id="KW-0969">Cilium</keyword>
<dbReference type="RefSeq" id="WP_107940974.1">
    <property type="nucleotide sequence ID" value="NZ_QANS01000005.1"/>
</dbReference>
<evidence type="ECO:0000256" key="3">
    <source>
        <dbReference type="ARBA" id="ARBA00017948"/>
    </source>
</evidence>
<reference evidence="13 14" key="1">
    <citation type="submission" date="2018-04" db="EMBL/GenBank/DDBJ databases">
        <title>Novel species isolated from glacier.</title>
        <authorList>
            <person name="Liu Q."/>
            <person name="Xin Y.-H."/>
        </authorList>
    </citation>
    <scope>NUCLEOTIDE SEQUENCE [LARGE SCALE GENOMIC DNA]</scope>
    <source>
        <strain evidence="13 14">GT1R17</strain>
    </source>
</reference>
<dbReference type="SUPFAM" id="SSF117143">
    <property type="entry name" value="Flagellar hook protein flgE"/>
    <property type="match status" value="1"/>
</dbReference>
<evidence type="ECO:0000256" key="7">
    <source>
        <dbReference type="NCBIfam" id="TIGR02488"/>
    </source>
</evidence>
<feature type="compositionally biased region" description="Low complexity" evidence="9">
    <location>
        <begin position="199"/>
        <end position="214"/>
    </location>
</feature>
<evidence type="ECO:0000256" key="8">
    <source>
        <dbReference type="RuleBase" id="RU362116"/>
    </source>
</evidence>
<dbReference type="InterPro" id="IPR037925">
    <property type="entry name" value="FlgE/F/G-like"/>
</dbReference>
<dbReference type="InterPro" id="IPR012834">
    <property type="entry name" value="FlgG_G_neg"/>
</dbReference>